<evidence type="ECO:0000313" key="7">
    <source>
        <dbReference type="EMBL" id="VDP80460.1"/>
    </source>
</evidence>
<keyword evidence="3" id="KW-0832">Ubl conjugation</keyword>
<keyword evidence="8" id="KW-1185">Reference proteome</keyword>
<evidence type="ECO:0000256" key="4">
    <source>
        <dbReference type="ARBA" id="ARBA00023242"/>
    </source>
</evidence>
<dbReference type="GO" id="GO:0031573">
    <property type="term" value="P:mitotic intra-S DNA damage checkpoint signaling"/>
    <property type="evidence" value="ECO:0007669"/>
    <property type="project" value="TreeGrafter"/>
</dbReference>
<dbReference type="Proteomes" id="UP000272942">
    <property type="component" value="Unassembled WGS sequence"/>
</dbReference>
<evidence type="ECO:0000256" key="1">
    <source>
        <dbReference type="ARBA" id="ARBA00004123"/>
    </source>
</evidence>
<dbReference type="GO" id="GO:1990918">
    <property type="term" value="P:double-strand break repair involved in meiotic recombination"/>
    <property type="evidence" value="ECO:0007669"/>
    <property type="project" value="TreeGrafter"/>
</dbReference>
<dbReference type="GO" id="GO:0007129">
    <property type="term" value="P:homologous chromosome pairing at meiosis"/>
    <property type="evidence" value="ECO:0007669"/>
    <property type="project" value="TreeGrafter"/>
</dbReference>
<feature type="compositionally biased region" description="Polar residues" evidence="6">
    <location>
        <begin position="688"/>
        <end position="703"/>
    </location>
</feature>
<evidence type="ECO:0000256" key="3">
    <source>
        <dbReference type="ARBA" id="ARBA00022843"/>
    </source>
</evidence>
<proteinExistence type="inferred from homology"/>
<evidence type="ECO:0000313" key="8">
    <source>
        <dbReference type="Proteomes" id="UP000272942"/>
    </source>
</evidence>
<dbReference type="GO" id="GO:0036297">
    <property type="term" value="P:interstrand cross-link repair"/>
    <property type="evidence" value="ECO:0007669"/>
    <property type="project" value="TreeGrafter"/>
</dbReference>
<keyword evidence="4" id="KW-0539">Nucleus</keyword>
<dbReference type="PANTHER" id="PTHR32086:SF0">
    <property type="entry name" value="FANCONI ANEMIA GROUP D2 PROTEIN"/>
    <property type="match status" value="1"/>
</dbReference>
<dbReference type="EMBL" id="UZAN01044294">
    <property type="protein sequence ID" value="VDP80460.1"/>
    <property type="molecule type" value="Genomic_DNA"/>
</dbReference>
<organism evidence="9">
    <name type="scientific">Echinostoma caproni</name>
    <dbReference type="NCBI Taxonomy" id="27848"/>
    <lineage>
        <taxon>Eukaryota</taxon>
        <taxon>Metazoa</taxon>
        <taxon>Spiralia</taxon>
        <taxon>Lophotrochozoa</taxon>
        <taxon>Platyhelminthes</taxon>
        <taxon>Trematoda</taxon>
        <taxon>Digenea</taxon>
        <taxon>Plagiorchiida</taxon>
        <taxon>Echinostomata</taxon>
        <taxon>Echinostomatoidea</taxon>
        <taxon>Echinostomatidae</taxon>
        <taxon>Echinostoma</taxon>
    </lineage>
</organism>
<evidence type="ECO:0000256" key="5">
    <source>
        <dbReference type="ARBA" id="ARBA00093456"/>
    </source>
</evidence>
<evidence type="ECO:0000313" key="9">
    <source>
        <dbReference type="WBParaSite" id="ECPE_0000722401-mRNA-1"/>
    </source>
</evidence>
<protein>
    <submittedName>
        <fullName evidence="9">DUF4042 domain-containing protein</fullName>
    </submittedName>
</protein>
<feature type="compositionally biased region" description="Polar residues" evidence="6">
    <location>
        <begin position="907"/>
        <end position="917"/>
    </location>
</feature>
<feature type="region of interest" description="Disordered" evidence="6">
    <location>
        <begin position="669"/>
        <end position="747"/>
    </location>
</feature>
<dbReference type="AlphaFoldDB" id="A0A183AJS3"/>
<name>A0A183AJS3_9TREM</name>
<comment type="subcellular location">
    <subcellularLocation>
        <location evidence="1">Nucleus</location>
    </subcellularLocation>
</comment>
<sequence length="1137" mass="124168">MHAIDTSDVLHCEATKSDLQLFHDQAVQDFLILCIIHSVADVHIVCSSSASVASRFPSLPSTGPTDSVTSGQANRLQSEAATLVRRLVTSGRLFPITLSAQAPEAFFTAHGSLLCEPEHRLFPALLYFIDQLITSPCGSSPGLATAPDLSTSVRTIGSALYTALFCASACLETQRQDIVIHLVRHALAALPDPDKISGRVRRGTSKQKAVSRTGLLTLFHLARSKPLDLSQFDTILFGMMDRLMRVVTAMAGSAAVLDSSTGACQTDRAYASMMEMARRILLILAWMGFCNREQKFMQEKLLSTLRKQLSGSCLISKALGVVGAVVVLETICRRCSTSSSVDPEPAADVHVSTQYDDSIVLASQLAHVDHGRASTSTTSTSRTSNTSCLSLRGPGTGMADDPHEIHLPIEDTEEDADDLDEHGRTTRTISDSALVPPRVHTPPSRLLLQLIGLVEHATGSHSQLYAFWLDQLSACFSRLAQYRSAESPNTPPTTPAPKNPLKSDVLFQCFAGKPVNRNDFVMDNSSLEDYNCQLNLNDPSMCEVAVAIGPTWRPYRNSLREHRIGQSVSSRGQKVLYPPNPLALPSQLKLIGVTESVRLHGRLDAIDALLGCPLLLAVQSQTSTDVSPTAFLPFKPEEKEDEAYLLLASINCRKPTGLKSKCATKTGELRAAVRSRTTKTKRPRHESGSSTDVHGTTTLTHDGNASDVDLDDSAERSGDDDDDEEEEEPEEGSRLDGTNVDGDKLSGKHTGKSVLGLSAWPWISEVTQFGVRTRPVELTDRSVLSGAVDWVTLSWLMDDLHRKLIHLSDANTATPTGWYAFEQLDHVDPRVRSILLLHLIPHLQRVMKMAIECLIGNRHLSDCDLIPTSSSSSSSSSSEDETAPSNTPIPVRLNRSKQTDIPERPKSSSQTIRTATNENPGPFVSNIVCCGLSSLWMLCCGLRVPGPSLVDLKPRATVTSAAPRNSCSFIAACIGRLAKACLHAEAPVVIRVPELTARDKRCLSSDLHTVLDWLFAMAPDGLPHIAAAALHCRLVTYLTDLYWNSSLRAHATPDAGTSDAKWSPDLLVYTKSLLDQEWDTSVKWKSKFSIPFCFLTVHTQMRAHAHDYWWCFGSLACFLLSVPSVNQLVEYHFILPK</sequence>
<dbReference type="OrthoDB" id="27031at2759"/>
<evidence type="ECO:0000256" key="2">
    <source>
        <dbReference type="ARBA" id="ARBA00022499"/>
    </source>
</evidence>
<evidence type="ECO:0000256" key="6">
    <source>
        <dbReference type="SAM" id="MobiDB-lite"/>
    </source>
</evidence>
<keyword evidence="2" id="KW-1017">Isopeptide bond</keyword>
<comment type="similarity">
    <text evidence="5">Belongs to the Fanconi anemia protein FANCD2 family.</text>
</comment>
<dbReference type="GO" id="GO:0005634">
    <property type="term" value="C:nucleus"/>
    <property type="evidence" value="ECO:0007669"/>
    <property type="project" value="UniProtKB-SubCell"/>
</dbReference>
<feature type="compositionally biased region" description="Acidic residues" evidence="6">
    <location>
        <begin position="708"/>
        <end position="730"/>
    </location>
</feature>
<dbReference type="PANTHER" id="PTHR32086">
    <property type="entry name" value="FANCONI ANEMIA GROUP D2 PROTEIN"/>
    <property type="match status" value="1"/>
</dbReference>
<gene>
    <name evidence="7" type="ORF">ECPE_LOCUS7208</name>
</gene>
<dbReference type="GO" id="GO:0070182">
    <property type="term" value="F:DNA polymerase binding"/>
    <property type="evidence" value="ECO:0007669"/>
    <property type="project" value="TreeGrafter"/>
</dbReference>
<dbReference type="InterPro" id="IPR029448">
    <property type="entry name" value="FANCD2"/>
</dbReference>
<reference evidence="9" key="1">
    <citation type="submission" date="2016-06" db="UniProtKB">
        <authorList>
            <consortium name="WormBaseParasite"/>
        </authorList>
    </citation>
    <scope>IDENTIFICATION</scope>
</reference>
<accession>A0A183AJS3</accession>
<feature type="region of interest" description="Disordered" evidence="6">
    <location>
        <begin position="868"/>
        <end position="917"/>
    </location>
</feature>
<dbReference type="WBParaSite" id="ECPE_0000722401-mRNA-1">
    <property type="protein sequence ID" value="ECPE_0000722401-mRNA-1"/>
    <property type="gene ID" value="ECPE_0000722401"/>
</dbReference>
<feature type="compositionally biased region" description="Basic and acidic residues" evidence="6">
    <location>
        <begin position="897"/>
        <end position="906"/>
    </location>
</feature>
<dbReference type="GO" id="GO:0000793">
    <property type="term" value="C:condensed chromosome"/>
    <property type="evidence" value="ECO:0007669"/>
    <property type="project" value="TreeGrafter"/>
</dbReference>
<reference evidence="7 8" key="2">
    <citation type="submission" date="2018-11" db="EMBL/GenBank/DDBJ databases">
        <authorList>
            <consortium name="Pathogen Informatics"/>
        </authorList>
    </citation>
    <scope>NUCLEOTIDE SEQUENCE [LARGE SCALE GENOMIC DNA]</scope>
    <source>
        <strain evidence="7 8">Egypt</strain>
    </source>
</reference>